<dbReference type="AlphaFoldDB" id="A0AAX3RIH8"/>
<keyword evidence="1" id="KW-0347">Helicase</keyword>
<protein>
    <submittedName>
        <fullName evidence="1">DNA helicase</fullName>
    </submittedName>
</protein>
<sequence length="462" mass="51791">MNYGTLLISKAIEANDPNALLRFNIAENDLPTQGERKAFRYVMQYAEQHRGQAPTAEMVTNEVPDFQPDFNIEASWDYLAQKLKNEAAEREFIEAINGKYDEATGKQVKSSELLQKFEEAQKTGNMELVAEWLTEKAESLKMRTSVREAIGRTLTDIKDSFRDEYKKREEGRSFRIYNTPFETLNKEITGWFTGDIYGIMGESGRGKTYLICLILDSLLRQGANCLVKSFEVKEYVFIARLISIATAVDGLLIDKIGRKVGLPNKAILAGKLEDVVRDKFFEVLDVLDSYYPGTLYFQGKSGRELTRTLSDLERELSTGKIDAVFLDPFYGLADVYGKNVNKTAGGAAEYAATRFENIVGDNDVVGFYTVQASVDKKEVGEDGKRELRIPTRDKVKTTSRLLDIATNLIGFDSVAKEGIAGIGIEKGRNGGEDFMLELMALFDYGVLREFPKGESAAAQFDF</sequence>
<dbReference type="Proteomes" id="UP001214898">
    <property type="component" value="Chromosome"/>
</dbReference>
<dbReference type="GO" id="GO:0004386">
    <property type="term" value="F:helicase activity"/>
    <property type="evidence" value="ECO:0007669"/>
    <property type="project" value="UniProtKB-KW"/>
</dbReference>
<organism evidence="1 2">
    <name type="scientific">Bacillus subtilis</name>
    <dbReference type="NCBI Taxonomy" id="1423"/>
    <lineage>
        <taxon>Bacteria</taxon>
        <taxon>Bacillati</taxon>
        <taxon>Bacillota</taxon>
        <taxon>Bacilli</taxon>
        <taxon>Bacillales</taxon>
        <taxon>Bacillaceae</taxon>
        <taxon>Bacillus</taxon>
    </lineage>
</organism>
<dbReference type="InterPro" id="IPR027417">
    <property type="entry name" value="P-loop_NTPase"/>
</dbReference>
<keyword evidence="1" id="KW-0547">Nucleotide-binding</keyword>
<gene>
    <name evidence="1" type="ORF">P5633_11650</name>
</gene>
<evidence type="ECO:0000313" key="1">
    <source>
        <dbReference type="EMBL" id="WEY83103.1"/>
    </source>
</evidence>
<accession>A0AAX3RIH8</accession>
<dbReference type="SUPFAM" id="SSF52540">
    <property type="entry name" value="P-loop containing nucleoside triphosphate hydrolases"/>
    <property type="match status" value="1"/>
</dbReference>
<evidence type="ECO:0000313" key="2">
    <source>
        <dbReference type="Proteomes" id="UP001214898"/>
    </source>
</evidence>
<dbReference type="Gene3D" id="3.40.50.300">
    <property type="entry name" value="P-loop containing nucleotide triphosphate hydrolases"/>
    <property type="match status" value="1"/>
</dbReference>
<reference evidence="1" key="1">
    <citation type="submission" date="2025-02" db="EMBL/GenBank/DDBJ databases">
        <title>Complete genome sequences of 52 Bacillus and Priestia strains isolated from West-African fermentations and 26 reference strains from the DSMZ collection.</title>
        <authorList>
            <person name="Wiedenbein E.S."/>
            <person name="Canoy T.S."/>
            <person name="Hui Y."/>
            <person name="Parkouda C."/>
            <person name="Dawende C."/>
            <person name="Ametefe E."/>
            <person name="Jespersen L."/>
            <person name="Nielsen D.S."/>
        </authorList>
    </citation>
    <scope>NUCLEOTIDE SEQUENCE</scope>
    <source>
        <strain evidence="1">PRO56</strain>
    </source>
</reference>
<keyword evidence="1" id="KW-0378">Hydrolase</keyword>
<keyword evidence="1" id="KW-0067">ATP-binding</keyword>
<dbReference type="EMBL" id="CP120576">
    <property type="protein sequence ID" value="WEY83103.1"/>
    <property type="molecule type" value="Genomic_DNA"/>
</dbReference>
<name>A0AAX3RIH8_BACIU</name>
<proteinExistence type="predicted"/>